<sequence length="195" mass="22946">MDHNLEKIRELISSFIEISDSEWAQYSPKFTVEKFSKKEVILCQNTICKNIYFIINGLIRSYYIDDNDEERIFHFAVENTFATNYESFIKGIPSSFSMQASEDTTVLVITIEMVQELYKNLKNGEKLGRLIAENYFFMLNDKIKALYTQTPLQRYNSMNATFPRILERVPQHYIASYLNITSVHLSRLKYANKED</sequence>
<dbReference type="EMBL" id="JAGFBV010000004">
    <property type="protein sequence ID" value="MBP4137091.1"/>
    <property type="molecule type" value="Genomic_DNA"/>
</dbReference>
<dbReference type="CDD" id="cd00038">
    <property type="entry name" value="CAP_ED"/>
    <property type="match status" value="1"/>
</dbReference>
<keyword evidence="3" id="KW-1185">Reference proteome</keyword>
<dbReference type="AlphaFoldDB" id="A0A940X8H4"/>
<evidence type="ECO:0000313" key="3">
    <source>
        <dbReference type="Proteomes" id="UP000675047"/>
    </source>
</evidence>
<dbReference type="Pfam" id="PF00027">
    <property type="entry name" value="cNMP_binding"/>
    <property type="match status" value="1"/>
</dbReference>
<dbReference type="Proteomes" id="UP000675047">
    <property type="component" value="Unassembled WGS sequence"/>
</dbReference>
<dbReference type="InterPro" id="IPR018490">
    <property type="entry name" value="cNMP-bd_dom_sf"/>
</dbReference>
<name>A0A940X8H4_9FLAO</name>
<dbReference type="RefSeq" id="WP_210665137.1">
    <property type="nucleotide sequence ID" value="NZ_JAGFBV010000004.1"/>
</dbReference>
<dbReference type="Gene3D" id="2.60.120.10">
    <property type="entry name" value="Jelly Rolls"/>
    <property type="match status" value="1"/>
</dbReference>
<dbReference type="InterPro" id="IPR000595">
    <property type="entry name" value="cNMP-bd_dom"/>
</dbReference>
<proteinExistence type="predicted"/>
<organism evidence="2 3">
    <name type="scientific">Flavobacterium geliluteum</name>
    <dbReference type="NCBI Taxonomy" id="2816120"/>
    <lineage>
        <taxon>Bacteria</taxon>
        <taxon>Pseudomonadati</taxon>
        <taxon>Bacteroidota</taxon>
        <taxon>Flavobacteriia</taxon>
        <taxon>Flavobacteriales</taxon>
        <taxon>Flavobacteriaceae</taxon>
        <taxon>Flavobacterium</taxon>
    </lineage>
</organism>
<reference evidence="2 3" key="1">
    <citation type="submission" date="2021-03" db="EMBL/GenBank/DDBJ databases">
        <title>Flavobacterium Flabelliformis Sp. Nov. And Flavobacterium Geliluteum Sp. Nov., Two Novel Multidrug Resistant Psychrophilic Species Isolated From Antarctica.</title>
        <authorList>
            <person name="Kralova S."/>
            <person name="Busse H.J."/>
            <person name="Bezdicek M."/>
            <person name="Nykrynova M."/>
            <person name="Kroupova E."/>
            <person name="Krsek D."/>
            <person name="Sedlacek I."/>
        </authorList>
    </citation>
    <scope>NUCLEOTIDE SEQUENCE [LARGE SCALE GENOMIC DNA]</scope>
    <source>
        <strain evidence="2 3">P7388</strain>
    </source>
</reference>
<gene>
    <name evidence="2" type="ORF">J3495_03235</name>
</gene>
<feature type="domain" description="Cyclic nucleotide-binding" evidence="1">
    <location>
        <begin position="33"/>
        <end position="119"/>
    </location>
</feature>
<evidence type="ECO:0000259" key="1">
    <source>
        <dbReference type="Pfam" id="PF00027"/>
    </source>
</evidence>
<protein>
    <submittedName>
        <fullName evidence="2">Crp/Fnr family transcriptional regulator</fullName>
    </submittedName>
</protein>
<evidence type="ECO:0000313" key="2">
    <source>
        <dbReference type="EMBL" id="MBP4137091.1"/>
    </source>
</evidence>
<accession>A0A940X8H4</accession>
<comment type="caution">
    <text evidence="2">The sequence shown here is derived from an EMBL/GenBank/DDBJ whole genome shotgun (WGS) entry which is preliminary data.</text>
</comment>
<dbReference type="SUPFAM" id="SSF51206">
    <property type="entry name" value="cAMP-binding domain-like"/>
    <property type="match status" value="1"/>
</dbReference>
<dbReference type="InterPro" id="IPR014710">
    <property type="entry name" value="RmlC-like_jellyroll"/>
</dbReference>